<protein>
    <submittedName>
        <fullName evidence="2">Uncharacterized protein</fullName>
    </submittedName>
</protein>
<feature type="region of interest" description="Disordered" evidence="1">
    <location>
        <begin position="53"/>
        <end position="85"/>
    </location>
</feature>
<accession>A0AAV7FD87</accession>
<dbReference type="EMBL" id="JAINDJ010000002">
    <property type="protein sequence ID" value="KAG9458155.1"/>
    <property type="molecule type" value="Genomic_DNA"/>
</dbReference>
<keyword evidence="3" id="KW-1185">Reference proteome</keyword>
<evidence type="ECO:0000313" key="2">
    <source>
        <dbReference type="EMBL" id="KAG9458155.1"/>
    </source>
</evidence>
<comment type="caution">
    <text evidence="2">The sequence shown here is derived from an EMBL/GenBank/DDBJ whole genome shotgun (WGS) entry which is preliminary data.</text>
</comment>
<sequence>MAHAYIIIMQLLTSNPHPNRLLQIAPCRSPPARLVLFLSQKICNNHSFQNQDVQANPASVAEESTHPSQPRKPSPSSVPSFQPNRTHRRLRLSQVMDSTEKQIPLENSYCNHNELPSHPVIIFSLVANHTIQLKYLRDDETLSANGQSEKISTPTSMTWTHFSACVTGAEALELGNRMQSRQYSSINTDRS</sequence>
<reference evidence="2 3" key="1">
    <citation type="submission" date="2021-07" db="EMBL/GenBank/DDBJ databases">
        <title>The Aristolochia fimbriata genome: insights into angiosperm evolution, floral development and chemical biosynthesis.</title>
        <authorList>
            <person name="Jiao Y."/>
        </authorList>
    </citation>
    <scope>NUCLEOTIDE SEQUENCE [LARGE SCALE GENOMIC DNA]</scope>
    <source>
        <strain evidence="2">IBCAS-2021</strain>
        <tissue evidence="2">Leaf</tissue>
    </source>
</reference>
<gene>
    <name evidence="2" type="ORF">H6P81_002663</name>
</gene>
<evidence type="ECO:0000313" key="3">
    <source>
        <dbReference type="Proteomes" id="UP000825729"/>
    </source>
</evidence>
<name>A0AAV7FD87_ARIFI</name>
<evidence type="ECO:0000256" key="1">
    <source>
        <dbReference type="SAM" id="MobiDB-lite"/>
    </source>
</evidence>
<dbReference type="Proteomes" id="UP000825729">
    <property type="component" value="Unassembled WGS sequence"/>
</dbReference>
<feature type="compositionally biased region" description="Polar residues" evidence="1">
    <location>
        <begin position="74"/>
        <end position="84"/>
    </location>
</feature>
<organism evidence="2 3">
    <name type="scientific">Aristolochia fimbriata</name>
    <name type="common">White veined hardy Dutchman's pipe vine</name>
    <dbReference type="NCBI Taxonomy" id="158543"/>
    <lineage>
        <taxon>Eukaryota</taxon>
        <taxon>Viridiplantae</taxon>
        <taxon>Streptophyta</taxon>
        <taxon>Embryophyta</taxon>
        <taxon>Tracheophyta</taxon>
        <taxon>Spermatophyta</taxon>
        <taxon>Magnoliopsida</taxon>
        <taxon>Magnoliidae</taxon>
        <taxon>Piperales</taxon>
        <taxon>Aristolochiaceae</taxon>
        <taxon>Aristolochia</taxon>
    </lineage>
</organism>
<dbReference type="AlphaFoldDB" id="A0AAV7FD87"/>
<proteinExistence type="predicted"/>